<dbReference type="InterPro" id="IPR036188">
    <property type="entry name" value="FAD/NAD-bd_sf"/>
</dbReference>
<dbReference type="STRING" id="1194083.BN12_1560021"/>
<sequence>MRVVVVGGGVIGLTSAYHLLKDGHEVTLVDAGAFGAGASHGNAGYVVPSDAAPVPAPGMVLKALRWMLHRDSPLYVRPSLRPDVARFMLAMASRCNAADFDAAFRANLLLCEHAMDLLDAYAADGVRFEMHRQGYLSVYADEHGLAHRVADLATPTEYGMEPEVLTGRELTEREPALLPSLAGGVYFPHDRHLRPDTLMTGLVDRCAELGVKLVDHAAVIRIRGDTRVRAVETTTGVVEGEEFLLAAGAHTTPLARSIGVRLPIRPGKGYSLDYLPAPVQVSCSINLADAKVAVTPLDGRLRLAGTMEFAGLDHEVNPLRVRAIQAAPSRYFAGWQPGSVEHTEPWAGIRPMTPDGLPVIGRLPGWDNAWVAAGHGMLGVTLGPATGQGIAEAIGSGHVPERLAPFTPTRFLSRSGRPRMRPRPTTPT</sequence>
<evidence type="ECO:0000256" key="2">
    <source>
        <dbReference type="SAM" id="MobiDB-lite"/>
    </source>
</evidence>
<keyword evidence="1" id="KW-0560">Oxidoreductase</keyword>
<evidence type="ECO:0000256" key="1">
    <source>
        <dbReference type="ARBA" id="ARBA00023002"/>
    </source>
</evidence>
<dbReference type="Proteomes" id="UP000035721">
    <property type="component" value="Unassembled WGS sequence"/>
</dbReference>
<proteinExistence type="predicted"/>
<dbReference type="PANTHER" id="PTHR13847:SF289">
    <property type="entry name" value="GLYCINE OXIDASE"/>
    <property type="match status" value="1"/>
</dbReference>
<feature type="region of interest" description="Disordered" evidence="2">
    <location>
        <begin position="409"/>
        <end position="428"/>
    </location>
</feature>
<dbReference type="EMBL" id="CAJB01000064">
    <property type="protein sequence ID" value="CCH76961.1"/>
    <property type="molecule type" value="Genomic_DNA"/>
</dbReference>
<dbReference type="SUPFAM" id="SSF51905">
    <property type="entry name" value="FAD/NAD(P)-binding domain"/>
    <property type="match status" value="1"/>
</dbReference>
<evidence type="ECO:0000313" key="5">
    <source>
        <dbReference type="Proteomes" id="UP000035721"/>
    </source>
</evidence>
<accession>A0A077LU31</accession>
<dbReference type="PANTHER" id="PTHR13847">
    <property type="entry name" value="SARCOSINE DEHYDROGENASE-RELATED"/>
    <property type="match status" value="1"/>
</dbReference>
<comment type="caution">
    <text evidence="4">The sequence shown here is derived from an EMBL/GenBank/DDBJ whole genome shotgun (WGS) entry which is preliminary data.</text>
</comment>
<dbReference type="GO" id="GO:0005737">
    <property type="term" value="C:cytoplasm"/>
    <property type="evidence" value="ECO:0007669"/>
    <property type="project" value="TreeGrafter"/>
</dbReference>
<keyword evidence="5" id="KW-1185">Reference proteome</keyword>
<dbReference type="OrthoDB" id="9806257at2"/>
<gene>
    <name evidence="4" type="ORF">BN12_1560021</name>
</gene>
<dbReference type="GO" id="GO:0016491">
    <property type="term" value="F:oxidoreductase activity"/>
    <property type="evidence" value="ECO:0007669"/>
    <property type="project" value="UniProtKB-KW"/>
</dbReference>
<name>A0A077LU31_9MICO</name>
<reference evidence="4 5" key="1">
    <citation type="journal article" date="2013" name="ISME J.">
        <title>A metabolic model for members of the genus Tetrasphaera involved in enhanced biological phosphorus removal.</title>
        <authorList>
            <person name="Kristiansen R."/>
            <person name="Nguyen H.T.T."/>
            <person name="Saunders A.M."/>
            <person name="Nielsen J.L."/>
            <person name="Wimmer R."/>
            <person name="Le V.Q."/>
            <person name="McIlroy S.J."/>
            <person name="Petrovski S."/>
            <person name="Seviour R.J."/>
            <person name="Calteau A."/>
            <person name="Nielsen K.L."/>
            <person name="Nielsen P.H."/>
        </authorList>
    </citation>
    <scope>NUCLEOTIDE SEQUENCE [LARGE SCALE GENOMIC DNA]</scope>
    <source>
        <strain evidence="4 5">T1-X7</strain>
    </source>
</reference>
<protein>
    <submittedName>
        <fullName evidence="4">D-amino acid dehydrogenase</fullName>
    </submittedName>
</protein>
<dbReference type="AlphaFoldDB" id="A0A077LU31"/>
<evidence type="ECO:0000259" key="3">
    <source>
        <dbReference type="Pfam" id="PF01266"/>
    </source>
</evidence>
<dbReference type="Gene3D" id="3.30.9.10">
    <property type="entry name" value="D-Amino Acid Oxidase, subunit A, domain 2"/>
    <property type="match status" value="1"/>
</dbReference>
<organism evidence="4 5">
    <name type="scientific">Nostocoides japonicum T1-X7</name>
    <dbReference type="NCBI Taxonomy" id="1194083"/>
    <lineage>
        <taxon>Bacteria</taxon>
        <taxon>Bacillati</taxon>
        <taxon>Actinomycetota</taxon>
        <taxon>Actinomycetes</taxon>
        <taxon>Micrococcales</taxon>
        <taxon>Intrasporangiaceae</taxon>
        <taxon>Nostocoides</taxon>
    </lineage>
</organism>
<dbReference type="Gene3D" id="3.50.50.60">
    <property type="entry name" value="FAD/NAD(P)-binding domain"/>
    <property type="match status" value="2"/>
</dbReference>
<feature type="domain" description="FAD dependent oxidoreductase" evidence="3">
    <location>
        <begin position="2"/>
        <end position="392"/>
    </location>
</feature>
<dbReference type="RefSeq" id="WP_048553833.1">
    <property type="nucleotide sequence ID" value="NZ_HF570958.1"/>
</dbReference>
<dbReference type="SUPFAM" id="SSF54373">
    <property type="entry name" value="FAD-linked reductases, C-terminal domain"/>
    <property type="match status" value="1"/>
</dbReference>
<evidence type="ECO:0000313" key="4">
    <source>
        <dbReference type="EMBL" id="CCH76961.1"/>
    </source>
</evidence>
<dbReference type="Pfam" id="PF01266">
    <property type="entry name" value="DAO"/>
    <property type="match status" value="1"/>
</dbReference>
<dbReference type="InterPro" id="IPR006076">
    <property type="entry name" value="FAD-dep_OxRdtase"/>
</dbReference>